<feature type="transmembrane region" description="Helical" evidence="1">
    <location>
        <begin position="257"/>
        <end position="275"/>
    </location>
</feature>
<accession>U1Q7J6</accession>
<dbReference type="GO" id="GO:0008233">
    <property type="term" value="F:peptidase activity"/>
    <property type="evidence" value="ECO:0007669"/>
    <property type="project" value="InterPro"/>
</dbReference>
<feature type="transmembrane region" description="Helical" evidence="1">
    <location>
        <begin position="57"/>
        <end position="75"/>
    </location>
</feature>
<dbReference type="EMBL" id="AWSD01000171">
    <property type="protein sequence ID" value="ERH18446.1"/>
    <property type="molecule type" value="Genomic_DNA"/>
</dbReference>
<feature type="transmembrane region" description="Helical" evidence="1">
    <location>
        <begin position="87"/>
        <end position="110"/>
    </location>
</feature>
<dbReference type="Pfam" id="PF13367">
    <property type="entry name" value="PrsW-protease"/>
    <property type="match status" value="1"/>
</dbReference>
<dbReference type="AlphaFoldDB" id="U1Q7J6"/>
<feature type="non-terminal residue" evidence="2">
    <location>
        <position position="381"/>
    </location>
</feature>
<evidence type="ECO:0000256" key="1">
    <source>
        <dbReference type="SAM" id="Phobius"/>
    </source>
</evidence>
<dbReference type="HOGENOM" id="CLU_768361_0_0_11"/>
<dbReference type="InterPro" id="IPR026898">
    <property type="entry name" value="PrsW"/>
</dbReference>
<name>U1Q7J6_9ACTO</name>
<keyword evidence="1" id="KW-0812">Transmembrane</keyword>
<keyword evidence="1" id="KW-0472">Membrane</keyword>
<sequence length="381" mass="40704">MNLNGAPVRLEWWERLGGFLLQFRALRILMRVRMVLTWVSLLIVAVTLAVSPVARTVLGAWIGCFWIVAVCFWLARGKTVSWGMTSGFFALSMPWAGAVGWLSFQVAAAARVPVSQTASQVVIAGVVEELAKLAPICLVAVIAPGRVRRLLIQDWLVLGVACGAGFMAVEEVARRLTYVLGNTPGLQLSKAVCPEDPAGIVECMHAHTFSLWPFSDAFPGPATYAGHAIVTGLVAVSIGLGRHLWWRARHHHPAFGVAMRCMALGLPLGVLWVAIVDHMATNSRSFNISWTSDEPVIKAWGATKGEAPWPIVGTTSSMAGSGQGRGWLLLVMLVVAILLDARVMRMGSYARSLSGPGGGPTAPQGMPGGVVGRWGADVVEV</sequence>
<reference evidence="2 3" key="1">
    <citation type="submission" date="2013-06" db="EMBL/GenBank/DDBJ databases">
        <authorList>
            <person name="Weinstock G."/>
            <person name="Sodergren E."/>
            <person name="Lobos E.A."/>
            <person name="Fulton L."/>
            <person name="Fulton R."/>
            <person name="Courtney L."/>
            <person name="Fronick C."/>
            <person name="O'Laughlin M."/>
            <person name="Godfrey J."/>
            <person name="Wilson R.M."/>
            <person name="Miner T."/>
            <person name="Farmer C."/>
            <person name="Delehaunty K."/>
            <person name="Cordes M."/>
            <person name="Minx P."/>
            <person name="Tomlinson C."/>
            <person name="Chen J."/>
            <person name="Wollam A."/>
            <person name="Pepin K.H."/>
            <person name="Bhonagiri V."/>
            <person name="Zhang X."/>
            <person name="Warren W."/>
            <person name="Mitreva M."/>
            <person name="Mardis E.R."/>
            <person name="Wilson R.K."/>
        </authorList>
    </citation>
    <scope>NUCLEOTIDE SEQUENCE [LARGE SCALE GENOMIC DNA]</scope>
    <source>
        <strain evidence="2 3">F0510</strain>
    </source>
</reference>
<gene>
    <name evidence="2" type="ORF">HMPREF1549_01697</name>
</gene>
<evidence type="ECO:0000313" key="3">
    <source>
        <dbReference type="Proteomes" id="UP000016498"/>
    </source>
</evidence>
<feature type="transmembrane region" description="Helical" evidence="1">
    <location>
        <begin position="224"/>
        <end position="245"/>
    </location>
</feature>
<evidence type="ECO:0000313" key="2">
    <source>
        <dbReference type="EMBL" id="ERH18446.1"/>
    </source>
</evidence>
<feature type="transmembrane region" description="Helical" evidence="1">
    <location>
        <begin position="150"/>
        <end position="169"/>
    </location>
</feature>
<organism evidence="2 3">
    <name type="scientific">Actinomyces johnsonii F0510</name>
    <dbReference type="NCBI Taxonomy" id="1227262"/>
    <lineage>
        <taxon>Bacteria</taxon>
        <taxon>Bacillati</taxon>
        <taxon>Actinomycetota</taxon>
        <taxon>Actinomycetes</taxon>
        <taxon>Actinomycetales</taxon>
        <taxon>Actinomycetaceae</taxon>
        <taxon>Actinomyces</taxon>
    </lineage>
</organism>
<keyword evidence="1" id="KW-1133">Transmembrane helix</keyword>
<feature type="transmembrane region" description="Helical" evidence="1">
    <location>
        <begin position="326"/>
        <end position="344"/>
    </location>
</feature>
<feature type="transmembrane region" description="Helical" evidence="1">
    <location>
        <begin position="122"/>
        <end position="143"/>
    </location>
</feature>
<dbReference type="Proteomes" id="UP000016498">
    <property type="component" value="Unassembled WGS sequence"/>
</dbReference>
<proteinExistence type="predicted"/>
<comment type="caution">
    <text evidence="2">The sequence shown here is derived from an EMBL/GenBank/DDBJ whole genome shotgun (WGS) entry which is preliminary data.</text>
</comment>
<protein>
    <submittedName>
        <fullName evidence="2">Uncharacterized protein</fullName>
    </submittedName>
</protein>
<feature type="transmembrane region" description="Helical" evidence="1">
    <location>
        <begin position="32"/>
        <end position="51"/>
    </location>
</feature>